<reference evidence="2" key="1">
    <citation type="submission" date="2021-02" db="EMBL/GenBank/DDBJ databases">
        <title>Psilocybe cubensis genome.</title>
        <authorList>
            <person name="Mckernan K.J."/>
            <person name="Crawford S."/>
            <person name="Trippe A."/>
            <person name="Kane L.T."/>
            <person name="Mclaughlin S."/>
        </authorList>
    </citation>
    <scope>NUCLEOTIDE SEQUENCE [LARGE SCALE GENOMIC DNA]</scope>
    <source>
        <strain evidence="2">MGC-MH-2018</strain>
    </source>
</reference>
<protein>
    <submittedName>
        <fullName evidence="2">Uncharacterized protein</fullName>
    </submittedName>
</protein>
<keyword evidence="1" id="KW-1133">Transmembrane helix</keyword>
<keyword evidence="1" id="KW-0812">Transmembrane</keyword>
<dbReference type="EMBL" id="JAFIQS010000002">
    <property type="protein sequence ID" value="KAG5172621.1"/>
    <property type="molecule type" value="Genomic_DNA"/>
</dbReference>
<dbReference type="PANTHER" id="PTHR36050:SF1">
    <property type="entry name" value="O-FUCOSYLTRANSFERASE 30"/>
    <property type="match status" value="1"/>
</dbReference>
<feature type="transmembrane region" description="Helical" evidence="1">
    <location>
        <begin position="62"/>
        <end position="85"/>
    </location>
</feature>
<organism evidence="2">
    <name type="scientific">Psilocybe cubensis</name>
    <name type="common">Psychedelic mushroom</name>
    <name type="synonym">Stropharia cubensis</name>
    <dbReference type="NCBI Taxonomy" id="181762"/>
    <lineage>
        <taxon>Eukaryota</taxon>
        <taxon>Fungi</taxon>
        <taxon>Dikarya</taxon>
        <taxon>Basidiomycota</taxon>
        <taxon>Agaricomycotina</taxon>
        <taxon>Agaricomycetes</taxon>
        <taxon>Agaricomycetidae</taxon>
        <taxon>Agaricales</taxon>
        <taxon>Agaricineae</taxon>
        <taxon>Strophariaceae</taxon>
        <taxon>Psilocybe</taxon>
    </lineage>
</organism>
<name>A0A8H7Y779_PSICU</name>
<sequence>MSLFVESIPSQFGNASPSVSLERGNYRMRAPALRPPPLLLQEKGRETVIPNRKVVHHRINRTLVSLLMLLTVACLTCFGSAYYLYTTRWDIRIVSPYSTSNAVSEVVVSDMDIDDTDFSKKYLTYLPHSGFHNQRIALENALLLSHLLRRTLLVPPILLGNKPLRYVEYNTLFRHHELSSKEGLGHCPGIPVYISLPVECLHYFETSYVPWTWLVDLSTLSAHQSLFHRPNMSQAWLHARFSITSTDVYVLRDDTPYQFRFLDTLGDSSPPTDKYQEDVYITELAAIPERLLQIGTLFGTSRLRLKNSDNIAYLEMVRRKMIFANLDLVAAADSISQSLHYSYLGVHLRSGDGKFKTAIGTTVKAIWWNILHSMLNFSLAQICDVENKILGDMSACMNSDMKHIVTVNSNAFPPNSSWPLAYKGPCRWSRHREQKYDLLNTPIYVATDLQFPETHPEMLIMRQTFPCLFFLADFKKEITPLEKLVSPYDGVGLGQFVLPFVDGLVLGKAVNVVGTEGSTFSKFVKEVLWNNYTASVLD</sequence>
<gene>
    <name evidence="2" type="ORF">JR316_002123</name>
</gene>
<comment type="caution">
    <text evidence="2">The sequence shown here is derived from an EMBL/GenBank/DDBJ whole genome shotgun (WGS) entry which is preliminary data.</text>
</comment>
<keyword evidence="1" id="KW-0472">Membrane</keyword>
<dbReference type="AlphaFoldDB" id="A0A8H7Y779"/>
<evidence type="ECO:0000313" key="2">
    <source>
        <dbReference type="EMBL" id="KAG5172621.1"/>
    </source>
</evidence>
<proteinExistence type="predicted"/>
<accession>A0A8H7Y779</accession>
<dbReference type="PANTHER" id="PTHR36050">
    <property type="entry name" value="O-FUCOSYLTRANSFERASE 30"/>
    <property type="match status" value="1"/>
</dbReference>
<evidence type="ECO:0000256" key="1">
    <source>
        <dbReference type="SAM" id="Phobius"/>
    </source>
</evidence>